<evidence type="ECO:0000256" key="1">
    <source>
        <dbReference type="ARBA" id="ARBA00010928"/>
    </source>
</evidence>
<accession>A0A1I5TMW5</accession>
<dbReference type="GO" id="GO:0016491">
    <property type="term" value="F:oxidoreductase activity"/>
    <property type="evidence" value="ECO:0007669"/>
    <property type="project" value="UniProtKB-KW"/>
</dbReference>
<dbReference type="EMBL" id="FOXQ01000002">
    <property type="protein sequence ID" value="SFP84434.1"/>
    <property type="molecule type" value="Genomic_DNA"/>
</dbReference>
<proteinExistence type="inferred from homology"/>
<dbReference type="InterPro" id="IPR004104">
    <property type="entry name" value="Gfo/Idh/MocA-like_OxRdtase_C"/>
</dbReference>
<comment type="similarity">
    <text evidence="1">Belongs to the Gfo/Idh/MocA family.</text>
</comment>
<dbReference type="Pfam" id="PF01408">
    <property type="entry name" value="GFO_IDH_MocA"/>
    <property type="match status" value="1"/>
</dbReference>
<evidence type="ECO:0000259" key="4">
    <source>
        <dbReference type="Pfam" id="PF02894"/>
    </source>
</evidence>
<evidence type="ECO:0000313" key="6">
    <source>
        <dbReference type="Proteomes" id="UP000199031"/>
    </source>
</evidence>
<dbReference type="SUPFAM" id="SSF51735">
    <property type="entry name" value="NAD(P)-binding Rossmann-fold domains"/>
    <property type="match status" value="1"/>
</dbReference>
<dbReference type="RefSeq" id="WP_245751248.1">
    <property type="nucleotide sequence ID" value="NZ_FOXQ01000002.1"/>
</dbReference>
<organism evidence="5 6">
    <name type="scientific">Parafilimonas terrae</name>
    <dbReference type="NCBI Taxonomy" id="1465490"/>
    <lineage>
        <taxon>Bacteria</taxon>
        <taxon>Pseudomonadati</taxon>
        <taxon>Bacteroidota</taxon>
        <taxon>Chitinophagia</taxon>
        <taxon>Chitinophagales</taxon>
        <taxon>Chitinophagaceae</taxon>
        <taxon>Parafilimonas</taxon>
    </lineage>
</organism>
<evidence type="ECO:0000256" key="2">
    <source>
        <dbReference type="ARBA" id="ARBA00023002"/>
    </source>
</evidence>
<reference evidence="5 6" key="1">
    <citation type="submission" date="2016-10" db="EMBL/GenBank/DDBJ databases">
        <authorList>
            <person name="de Groot N.N."/>
        </authorList>
    </citation>
    <scope>NUCLEOTIDE SEQUENCE [LARGE SCALE GENOMIC DNA]</scope>
    <source>
        <strain evidence="5 6">DSM 28286</strain>
    </source>
</reference>
<dbReference type="Gene3D" id="3.30.360.10">
    <property type="entry name" value="Dihydrodipicolinate Reductase, domain 2"/>
    <property type="match status" value="1"/>
</dbReference>
<dbReference type="InterPro" id="IPR051317">
    <property type="entry name" value="Gfo/Idh/MocA_oxidoreduct"/>
</dbReference>
<feature type="domain" description="Gfo/Idh/MocA-like oxidoreductase N-terminal" evidence="3">
    <location>
        <begin position="20"/>
        <end position="137"/>
    </location>
</feature>
<evidence type="ECO:0000259" key="3">
    <source>
        <dbReference type="Pfam" id="PF01408"/>
    </source>
</evidence>
<dbReference type="PANTHER" id="PTHR43708:SF5">
    <property type="entry name" value="CONSERVED EXPRESSED OXIDOREDUCTASE (EUROFUNG)-RELATED"/>
    <property type="match status" value="1"/>
</dbReference>
<protein>
    <submittedName>
        <fullName evidence="5">Predicted dehydrogenase</fullName>
    </submittedName>
</protein>
<dbReference type="PANTHER" id="PTHR43708">
    <property type="entry name" value="CONSERVED EXPRESSED OXIDOREDUCTASE (EUROFUNG)"/>
    <property type="match status" value="1"/>
</dbReference>
<dbReference type="InterPro" id="IPR000683">
    <property type="entry name" value="Gfo/Idh/MocA-like_OxRdtase_N"/>
</dbReference>
<dbReference type="SUPFAM" id="SSF55347">
    <property type="entry name" value="Glyceraldehyde-3-phosphate dehydrogenase-like, C-terminal domain"/>
    <property type="match status" value="1"/>
</dbReference>
<dbReference type="Gene3D" id="3.40.50.720">
    <property type="entry name" value="NAD(P)-binding Rossmann-like Domain"/>
    <property type="match status" value="1"/>
</dbReference>
<evidence type="ECO:0000313" key="5">
    <source>
        <dbReference type="EMBL" id="SFP84434.1"/>
    </source>
</evidence>
<dbReference type="STRING" id="1465490.SAMN05444277_102215"/>
<name>A0A1I5TMW5_9BACT</name>
<dbReference type="InterPro" id="IPR036291">
    <property type="entry name" value="NAD(P)-bd_dom_sf"/>
</dbReference>
<dbReference type="AlphaFoldDB" id="A0A1I5TMW5"/>
<keyword evidence="2" id="KW-0560">Oxidoreductase</keyword>
<dbReference type="Pfam" id="PF02894">
    <property type="entry name" value="GFO_IDH_MocA_C"/>
    <property type="match status" value="1"/>
</dbReference>
<feature type="domain" description="Gfo/Idh/MocA-like oxidoreductase C-terminal" evidence="4">
    <location>
        <begin position="151"/>
        <end position="352"/>
    </location>
</feature>
<dbReference type="Proteomes" id="UP000199031">
    <property type="component" value="Unassembled WGS sequence"/>
</dbReference>
<gene>
    <name evidence="5" type="ORF">SAMN05444277_102215</name>
</gene>
<keyword evidence="6" id="KW-1185">Reference proteome</keyword>
<dbReference type="GO" id="GO:0000166">
    <property type="term" value="F:nucleotide binding"/>
    <property type="evidence" value="ECO:0007669"/>
    <property type="project" value="InterPro"/>
</dbReference>
<sequence length="359" mass="39739">MSSPFTINQSVHIAKETLPIYIIGAGGIVRDAHLPAYKKAGFTVAGIYDIDHTKAHALAKQSGIPTVFETIDEMHVAAGVGCVYDVAVPASKLMQVLQQLPAGCNVLMQKPMGENLADAKAIVAYTEANNMRAGVNFQLRYAPYINAARSIIQQKLIGDIYDIMININVFTPWHLWSFLFESPRVEILYHSIHYIDLIRNILGNPAGMFARTFSHPVMRELSSVRSDILMDYGHEIRAVIHTNHTHDYGLHNQHSFIKIEGASGAIKINIGSLMNYPAGVDDAFEYIIKDESNSNEWQQIKLEGSWFPDAFMGSMNELMLAATGKKSMPGNSVQDALYTMACVEAAYESDKRASVTLNI</sequence>